<keyword evidence="1" id="KW-0472">Membrane</keyword>
<dbReference type="Pfam" id="PF00106">
    <property type="entry name" value="adh_short"/>
    <property type="match status" value="1"/>
</dbReference>
<name>A0A7M6DQH6_9CNID</name>
<feature type="transmembrane region" description="Helical" evidence="1">
    <location>
        <begin position="7"/>
        <end position="28"/>
    </location>
</feature>
<keyword evidence="1" id="KW-0812">Transmembrane</keyword>
<keyword evidence="1" id="KW-1133">Transmembrane helix</keyword>
<evidence type="ECO:0000313" key="3">
    <source>
        <dbReference type="Proteomes" id="UP000594262"/>
    </source>
</evidence>
<reference evidence="2" key="1">
    <citation type="submission" date="2021-01" db="UniProtKB">
        <authorList>
            <consortium name="EnsemblMetazoa"/>
        </authorList>
    </citation>
    <scope>IDENTIFICATION</scope>
</reference>
<dbReference type="InterPro" id="IPR036291">
    <property type="entry name" value="NAD(P)-bd_dom_sf"/>
</dbReference>
<accession>A0A7M6DQH6</accession>
<dbReference type="AlphaFoldDB" id="A0A7M6DQH6"/>
<dbReference type="Gene3D" id="3.40.50.720">
    <property type="entry name" value="NAD(P)-binding Rossmann-like Domain"/>
    <property type="match status" value="1"/>
</dbReference>
<dbReference type="GO" id="GO:0016491">
    <property type="term" value="F:oxidoreductase activity"/>
    <property type="evidence" value="ECO:0007669"/>
    <property type="project" value="TreeGrafter"/>
</dbReference>
<dbReference type="Proteomes" id="UP000594262">
    <property type="component" value="Unplaced"/>
</dbReference>
<sequence length="170" mass="19213">MESSLCDYFWSSLCITIVTLYFLLNFIVDQWISTKVRKNILVTGCDSGFGLQTALELSESNCHVFASCLTQDGVDRLQNDSKFQGMAFIMDVTKEDDVQKAKEIIEQNGDLDGIVNNAGIAFPALFEWQSIEFMKKTFEVNFWGTVRVAKVMLPLLKKSRGRIVNLTSMT</sequence>
<evidence type="ECO:0000313" key="2">
    <source>
        <dbReference type="EnsemblMetazoa" id="CLYHEMP022501.1"/>
    </source>
</evidence>
<organism evidence="2 3">
    <name type="scientific">Clytia hemisphaerica</name>
    <dbReference type="NCBI Taxonomy" id="252671"/>
    <lineage>
        <taxon>Eukaryota</taxon>
        <taxon>Metazoa</taxon>
        <taxon>Cnidaria</taxon>
        <taxon>Hydrozoa</taxon>
        <taxon>Hydroidolina</taxon>
        <taxon>Leptothecata</taxon>
        <taxon>Obeliida</taxon>
        <taxon>Clytiidae</taxon>
        <taxon>Clytia</taxon>
    </lineage>
</organism>
<dbReference type="SUPFAM" id="SSF51735">
    <property type="entry name" value="NAD(P)-binding Rossmann-fold domains"/>
    <property type="match status" value="1"/>
</dbReference>
<dbReference type="EnsemblMetazoa" id="CLYHEMT022501.1">
    <property type="protein sequence ID" value="CLYHEMP022501.1"/>
    <property type="gene ID" value="CLYHEMG022501"/>
</dbReference>
<dbReference type="PANTHER" id="PTHR43313">
    <property type="entry name" value="SHORT-CHAIN DEHYDROGENASE/REDUCTASE FAMILY 9C"/>
    <property type="match status" value="1"/>
</dbReference>
<dbReference type="InterPro" id="IPR002347">
    <property type="entry name" value="SDR_fam"/>
</dbReference>
<proteinExistence type="predicted"/>
<dbReference type="GO" id="GO:0008202">
    <property type="term" value="P:steroid metabolic process"/>
    <property type="evidence" value="ECO:0007669"/>
    <property type="project" value="TreeGrafter"/>
</dbReference>
<protein>
    <submittedName>
        <fullName evidence="2">Uncharacterized protein</fullName>
    </submittedName>
</protein>
<dbReference type="PANTHER" id="PTHR43313:SF50">
    <property type="entry name" value="GH26015P"/>
    <property type="match status" value="1"/>
</dbReference>
<dbReference type="PRINTS" id="PR00081">
    <property type="entry name" value="GDHRDH"/>
</dbReference>
<keyword evidence="3" id="KW-1185">Reference proteome</keyword>
<evidence type="ECO:0000256" key="1">
    <source>
        <dbReference type="SAM" id="Phobius"/>
    </source>
</evidence>
<dbReference type="OrthoDB" id="5296at2759"/>